<evidence type="ECO:0000256" key="7">
    <source>
        <dbReference type="SAM" id="Phobius"/>
    </source>
</evidence>
<feature type="domain" description="Cardiolipin synthase N-terminal" evidence="8">
    <location>
        <begin position="46"/>
        <end position="91"/>
    </location>
</feature>
<evidence type="ECO:0000256" key="3">
    <source>
        <dbReference type="ARBA" id="ARBA00022692"/>
    </source>
</evidence>
<gene>
    <name evidence="9" type="ORF">SAMN04489867_2381</name>
</gene>
<dbReference type="InterPro" id="IPR027379">
    <property type="entry name" value="CLS_N"/>
</dbReference>
<dbReference type="EMBL" id="LT629711">
    <property type="protein sequence ID" value="SDP41668.1"/>
    <property type="molecule type" value="Genomic_DNA"/>
</dbReference>
<dbReference type="AlphaFoldDB" id="A0A1H0SKA9"/>
<evidence type="ECO:0000256" key="4">
    <source>
        <dbReference type="ARBA" id="ARBA00022989"/>
    </source>
</evidence>
<feature type="transmembrane region" description="Helical" evidence="7">
    <location>
        <begin position="69"/>
        <end position="89"/>
    </location>
</feature>
<dbReference type="GO" id="GO:0005886">
    <property type="term" value="C:plasma membrane"/>
    <property type="evidence" value="ECO:0007669"/>
    <property type="project" value="UniProtKB-SubCell"/>
</dbReference>
<keyword evidence="3 7" id="KW-0812">Transmembrane</keyword>
<reference evidence="10" key="1">
    <citation type="submission" date="2016-10" db="EMBL/GenBank/DDBJ databases">
        <authorList>
            <person name="Varghese N."/>
            <person name="Submissions S."/>
        </authorList>
    </citation>
    <scope>NUCLEOTIDE SEQUENCE [LARGE SCALE GENOMIC DNA]</scope>
    <source>
        <strain evidence="10">DSM 22329</strain>
    </source>
</reference>
<sequence>MTNLRGGRSLLQKGEICPIRPPARDALCHDLRVIRAELGVGILTTAVWVYCLFDVIMTDESRIRNLPKVTWIFIVLFTSVVGAVAWLIAGRPESAPRSMPYKGNTGRAGTYPEYDRPGRFVPTNPDDDAEFLRKVRERAEAQTAEAKRQRLERERLEAEQIERERERRRQRSQDPDPGATDDTAR</sequence>
<evidence type="ECO:0000256" key="6">
    <source>
        <dbReference type="SAM" id="MobiDB-lite"/>
    </source>
</evidence>
<name>A0A1H0SKA9_9MICO</name>
<evidence type="ECO:0000256" key="1">
    <source>
        <dbReference type="ARBA" id="ARBA00004651"/>
    </source>
</evidence>
<evidence type="ECO:0000256" key="5">
    <source>
        <dbReference type="ARBA" id="ARBA00023136"/>
    </source>
</evidence>
<accession>A0A1H0SKA9</accession>
<feature type="transmembrane region" description="Helical" evidence="7">
    <location>
        <begin position="38"/>
        <end position="57"/>
    </location>
</feature>
<keyword evidence="5 7" id="KW-0472">Membrane</keyword>
<evidence type="ECO:0000313" key="9">
    <source>
        <dbReference type="EMBL" id="SDP41668.1"/>
    </source>
</evidence>
<evidence type="ECO:0000313" key="10">
    <source>
        <dbReference type="Proteomes" id="UP000199077"/>
    </source>
</evidence>
<evidence type="ECO:0000256" key="2">
    <source>
        <dbReference type="ARBA" id="ARBA00022475"/>
    </source>
</evidence>
<dbReference type="Proteomes" id="UP000199077">
    <property type="component" value="Chromosome I"/>
</dbReference>
<comment type="subcellular location">
    <subcellularLocation>
        <location evidence="1">Cell membrane</location>
        <topology evidence="1">Multi-pass membrane protein</topology>
    </subcellularLocation>
</comment>
<keyword evidence="2" id="KW-1003">Cell membrane</keyword>
<dbReference type="STRING" id="443156.SAMN04489867_2381"/>
<keyword evidence="10" id="KW-1185">Reference proteome</keyword>
<protein>
    <submittedName>
        <fullName evidence="9">Phospholipase_D-nuclease N-terminal</fullName>
    </submittedName>
</protein>
<feature type="compositionally biased region" description="Basic and acidic residues" evidence="6">
    <location>
        <begin position="130"/>
        <end position="174"/>
    </location>
</feature>
<organism evidence="9 10">
    <name type="scientific">Pedococcus dokdonensis</name>
    <dbReference type="NCBI Taxonomy" id="443156"/>
    <lineage>
        <taxon>Bacteria</taxon>
        <taxon>Bacillati</taxon>
        <taxon>Actinomycetota</taxon>
        <taxon>Actinomycetes</taxon>
        <taxon>Micrococcales</taxon>
        <taxon>Intrasporangiaceae</taxon>
        <taxon>Pedococcus</taxon>
    </lineage>
</organism>
<dbReference type="Pfam" id="PF13396">
    <property type="entry name" value="PLDc_N"/>
    <property type="match status" value="1"/>
</dbReference>
<feature type="region of interest" description="Disordered" evidence="6">
    <location>
        <begin position="95"/>
        <end position="185"/>
    </location>
</feature>
<evidence type="ECO:0000259" key="8">
    <source>
        <dbReference type="Pfam" id="PF13396"/>
    </source>
</evidence>
<proteinExistence type="predicted"/>
<keyword evidence="4 7" id="KW-1133">Transmembrane helix</keyword>